<keyword evidence="1" id="KW-0175">Coiled coil</keyword>
<feature type="coiled-coil region" evidence="1">
    <location>
        <begin position="21"/>
        <end position="48"/>
    </location>
</feature>
<name>A0A9X0AV02_9HELO</name>
<proteinExistence type="predicted"/>
<comment type="caution">
    <text evidence="3">The sequence shown here is derived from an EMBL/GenBank/DDBJ whole genome shotgun (WGS) entry which is preliminary data.</text>
</comment>
<reference evidence="3" key="1">
    <citation type="submission" date="2022-11" db="EMBL/GenBank/DDBJ databases">
        <title>Genome Resource of Sclerotinia nivalis Strain SnTB1, a Plant Pathogen Isolated from American Ginseng.</title>
        <authorList>
            <person name="Fan S."/>
        </authorList>
    </citation>
    <scope>NUCLEOTIDE SEQUENCE</scope>
    <source>
        <strain evidence="3">SnTB1</strain>
    </source>
</reference>
<evidence type="ECO:0000256" key="2">
    <source>
        <dbReference type="SAM" id="MobiDB-lite"/>
    </source>
</evidence>
<sequence>MPRRGLFIGLEEEMGRGCEECRTMKKEIAELRDSEKELQQTSQRDREECSKAVVALQEMSFKKLRTGRWLLPTSDSIKVELHRIKGKLKEWTKVAIKDDSRLGYISAVFQTDKQVIDAFREELKKVMVFRNAIPLEGLPERKAGRILLEALLAHHIFSNIFSLPFSFLGDQASGLNLLYETGQSWSPKDAHKWRSDTMRLGFPEASKDGKVEAARLQTQNLIDRRADIQAEDFINSPANYLFHTDPKLLIKLQKLYQEAANLSYRLWACRAVLKISTLNELNPLFDTDDRTMTLHSMVKEDVENKLTGRPITLVVNPAIVAYGTEDGEDYESPRIWAPAEVWLYNPLPQGPKSNVGGDAGDENIGQGP</sequence>
<organism evidence="3 4">
    <name type="scientific">Sclerotinia nivalis</name>
    <dbReference type="NCBI Taxonomy" id="352851"/>
    <lineage>
        <taxon>Eukaryota</taxon>
        <taxon>Fungi</taxon>
        <taxon>Dikarya</taxon>
        <taxon>Ascomycota</taxon>
        <taxon>Pezizomycotina</taxon>
        <taxon>Leotiomycetes</taxon>
        <taxon>Helotiales</taxon>
        <taxon>Sclerotiniaceae</taxon>
        <taxon>Sclerotinia</taxon>
    </lineage>
</organism>
<evidence type="ECO:0000256" key="1">
    <source>
        <dbReference type="SAM" id="Coils"/>
    </source>
</evidence>
<feature type="region of interest" description="Disordered" evidence="2">
    <location>
        <begin position="349"/>
        <end position="368"/>
    </location>
</feature>
<accession>A0A9X0AV02</accession>
<protein>
    <submittedName>
        <fullName evidence="3">Uncharacterized protein</fullName>
    </submittedName>
</protein>
<dbReference type="Proteomes" id="UP001152300">
    <property type="component" value="Unassembled WGS sequence"/>
</dbReference>
<gene>
    <name evidence="3" type="ORF">OCU04_003101</name>
</gene>
<keyword evidence="4" id="KW-1185">Reference proteome</keyword>
<evidence type="ECO:0000313" key="4">
    <source>
        <dbReference type="Proteomes" id="UP001152300"/>
    </source>
</evidence>
<evidence type="ECO:0000313" key="3">
    <source>
        <dbReference type="EMBL" id="KAJ8069447.1"/>
    </source>
</evidence>
<dbReference type="AlphaFoldDB" id="A0A9X0AV02"/>
<dbReference type="EMBL" id="JAPEIS010000002">
    <property type="protein sequence ID" value="KAJ8069447.1"/>
    <property type="molecule type" value="Genomic_DNA"/>
</dbReference>
<dbReference type="OrthoDB" id="4156714at2759"/>